<feature type="signal peptide" evidence="1">
    <location>
        <begin position="1"/>
        <end position="18"/>
    </location>
</feature>
<protein>
    <recommendedName>
        <fullName evidence="4">GLPGLI family protein</fullName>
    </recommendedName>
</protein>
<name>A0A5B8V718_9BACT</name>
<dbReference type="OrthoDB" id="788168at2"/>
<dbReference type="EMBL" id="CP042435">
    <property type="protein sequence ID" value="QEC66693.1"/>
    <property type="molecule type" value="Genomic_DNA"/>
</dbReference>
<dbReference type="RefSeq" id="WP_147188493.1">
    <property type="nucleotide sequence ID" value="NZ_CP042435.1"/>
</dbReference>
<reference evidence="2 3" key="1">
    <citation type="journal article" date="2016" name="Int. J. Syst. Evol. Microbiol.">
        <title>Panacibacter ginsenosidivorans gen. nov., sp. nov., with ginsenoside converting activity isolated from soil of a ginseng field.</title>
        <authorList>
            <person name="Siddiqi M.Z."/>
            <person name="Muhammad Shafi S."/>
            <person name="Choi K.D."/>
            <person name="Im W.T."/>
        </authorList>
    </citation>
    <scope>NUCLEOTIDE SEQUENCE [LARGE SCALE GENOMIC DNA]</scope>
    <source>
        <strain evidence="2 3">Gsoil1550</strain>
    </source>
</reference>
<evidence type="ECO:0000256" key="1">
    <source>
        <dbReference type="SAM" id="SignalP"/>
    </source>
</evidence>
<keyword evidence="1" id="KW-0732">Signal</keyword>
<feature type="chain" id="PRO_5022682349" description="GLPGLI family protein" evidence="1">
    <location>
        <begin position="19"/>
        <end position="303"/>
    </location>
</feature>
<keyword evidence="3" id="KW-1185">Reference proteome</keyword>
<dbReference type="KEGG" id="pgin:FRZ67_05030"/>
<dbReference type="Proteomes" id="UP000321533">
    <property type="component" value="Chromosome"/>
</dbReference>
<accession>A0A5B8V718</accession>
<gene>
    <name evidence="2" type="ORF">FRZ67_05030</name>
</gene>
<proteinExistence type="predicted"/>
<sequence length="303" mass="35149">MKQILILILFFCSFTVNAQLTPVNKKLLLTMEDSLNLYSKKMVMAQDPSTRFYADSVFIKKFVQALKVPGSFEYAFDSVKTVSKLYAPDSLFRIYTWEIQKDESYFRQFGAIQMHTTDGSLKLFPLFDQSDYASIPTDSVRTNRNWIGAIYYQVVMKEFNGKKYYTLIGLDDNDFTSTRKWIEVLYFDANGQPVFGGDFFTYRNEDNKPEQPVARFCLEFKKDAKARLNYDKQLDIITFDHLVSETANDNSKYNLIPDGDYEGFKWSNGKWVHVSKIFAEQKLKDGEAPVPVPFRDDDGNPLN</sequence>
<dbReference type="AlphaFoldDB" id="A0A5B8V718"/>
<evidence type="ECO:0008006" key="4">
    <source>
        <dbReference type="Google" id="ProtNLM"/>
    </source>
</evidence>
<organism evidence="2 3">
    <name type="scientific">Panacibacter ginsenosidivorans</name>
    <dbReference type="NCBI Taxonomy" id="1813871"/>
    <lineage>
        <taxon>Bacteria</taxon>
        <taxon>Pseudomonadati</taxon>
        <taxon>Bacteroidota</taxon>
        <taxon>Chitinophagia</taxon>
        <taxon>Chitinophagales</taxon>
        <taxon>Chitinophagaceae</taxon>
        <taxon>Panacibacter</taxon>
    </lineage>
</organism>
<evidence type="ECO:0000313" key="2">
    <source>
        <dbReference type="EMBL" id="QEC66693.1"/>
    </source>
</evidence>
<evidence type="ECO:0000313" key="3">
    <source>
        <dbReference type="Proteomes" id="UP000321533"/>
    </source>
</evidence>